<sequence>MQSALHRLAVFQPVVSIRLSVGDKAAKHPCGAGERRSGLAYFQSF</sequence>
<dbReference type="InParanoid" id="A0A4R6QI27"/>
<evidence type="ECO:0000313" key="2">
    <source>
        <dbReference type="Proteomes" id="UP000295361"/>
    </source>
</evidence>
<comment type="caution">
    <text evidence="1">The sequence shown here is derived from an EMBL/GenBank/DDBJ whole genome shotgun (WGS) entry which is preliminary data.</text>
</comment>
<dbReference type="AlphaFoldDB" id="A0A4R6QI27"/>
<dbReference type="Proteomes" id="UP000295361">
    <property type="component" value="Unassembled WGS sequence"/>
</dbReference>
<evidence type="ECO:0000313" key="1">
    <source>
        <dbReference type="EMBL" id="TDP62861.1"/>
    </source>
</evidence>
<dbReference type="EMBL" id="SNXS01000006">
    <property type="protein sequence ID" value="TDP62861.1"/>
    <property type="molecule type" value="Genomic_DNA"/>
</dbReference>
<gene>
    <name evidence="1" type="ORF">DES47_106156</name>
</gene>
<reference evidence="1 2" key="1">
    <citation type="submission" date="2019-03" db="EMBL/GenBank/DDBJ databases">
        <title>Genomic Encyclopedia of Type Strains, Phase IV (KMG-IV): sequencing the most valuable type-strain genomes for metagenomic binning, comparative biology and taxonomic classification.</title>
        <authorList>
            <person name="Goeker M."/>
        </authorList>
    </citation>
    <scope>NUCLEOTIDE SEQUENCE [LARGE SCALE GENOMIC DNA]</scope>
    <source>
        <strain evidence="1 2">DSM 16998</strain>
    </source>
</reference>
<proteinExistence type="predicted"/>
<keyword evidence="2" id="KW-1185">Reference proteome</keyword>
<organism evidence="1 2">
    <name type="scientific">Roseateles toxinivorans</name>
    <dbReference type="NCBI Taxonomy" id="270368"/>
    <lineage>
        <taxon>Bacteria</taxon>
        <taxon>Pseudomonadati</taxon>
        <taxon>Pseudomonadota</taxon>
        <taxon>Betaproteobacteria</taxon>
        <taxon>Burkholderiales</taxon>
        <taxon>Sphaerotilaceae</taxon>
        <taxon>Roseateles</taxon>
    </lineage>
</organism>
<name>A0A4R6QI27_9BURK</name>
<accession>A0A4R6QI27</accession>
<protein>
    <submittedName>
        <fullName evidence="1">Uncharacterized protein</fullName>
    </submittedName>
</protein>